<evidence type="ECO:0000256" key="1">
    <source>
        <dbReference type="SAM" id="MobiDB-lite"/>
    </source>
</evidence>
<dbReference type="AlphaFoldDB" id="A0A3M8LAL9"/>
<evidence type="ECO:0000313" key="4">
    <source>
        <dbReference type="Proteomes" id="UP000279859"/>
    </source>
</evidence>
<feature type="domain" description="CinA C-terminal" evidence="2">
    <location>
        <begin position="28"/>
        <end position="181"/>
    </location>
</feature>
<comment type="caution">
    <text evidence="3">The sequence shown here is derived from an EMBL/GenBank/DDBJ whole genome shotgun (WGS) entry which is preliminary data.</text>
</comment>
<dbReference type="SUPFAM" id="SSF142433">
    <property type="entry name" value="CinA-like"/>
    <property type="match status" value="1"/>
</dbReference>
<evidence type="ECO:0000259" key="2">
    <source>
        <dbReference type="Pfam" id="PF02464"/>
    </source>
</evidence>
<sequence>MPEPAENDESALADAPDADEAEAADPTAALIAELRSRRLTIAVAESLTGGLLTAELIRIPGASASVTGGIVAYNTELKKSLLGVDSSVLNVHGAVHPDVAVQMAVGVRGALAVRGVRAGVGVATTGAAGPDAQDGQEPGTVFIGVSIGSAAWSVPLKLEGDRQSVREQTVAQAIQAVRELLARDDAE</sequence>
<protein>
    <submittedName>
        <fullName evidence="3">CinA family protein</fullName>
    </submittedName>
</protein>
<dbReference type="InterPro" id="IPR036653">
    <property type="entry name" value="CinA-like_C"/>
</dbReference>
<feature type="region of interest" description="Disordered" evidence="1">
    <location>
        <begin position="1"/>
        <end position="22"/>
    </location>
</feature>
<evidence type="ECO:0000313" key="3">
    <source>
        <dbReference type="EMBL" id="RNE62500.1"/>
    </source>
</evidence>
<dbReference type="NCBIfam" id="TIGR00199">
    <property type="entry name" value="PncC_domain"/>
    <property type="match status" value="1"/>
</dbReference>
<accession>A0A3M8LAL9</accession>
<gene>
    <name evidence="3" type="ORF">EEJ31_07730</name>
</gene>
<dbReference type="EMBL" id="RDSR01000010">
    <property type="protein sequence ID" value="RNE62500.1"/>
    <property type="molecule type" value="Genomic_DNA"/>
</dbReference>
<keyword evidence="4" id="KW-1185">Reference proteome</keyword>
<dbReference type="InterPro" id="IPR008136">
    <property type="entry name" value="CinA_C"/>
</dbReference>
<name>A0A3M8LAL9_9MICO</name>
<dbReference type="Gene3D" id="3.90.950.20">
    <property type="entry name" value="CinA-like"/>
    <property type="match status" value="1"/>
</dbReference>
<dbReference type="Proteomes" id="UP000279859">
    <property type="component" value="Unassembled WGS sequence"/>
</dbReference>
<dbReference type="OrthoDB" id="1253990at2"/>
<dbReference type="RefSeq" id="WP_123045730.1">
    <property type="nucleotide sequence ID" value="NZ_RDSR01000010.1"/>
</dbReference>
<reference evidence="3 4" key="1">
    <citation type="submission" date="2018-11" db="EMBL/GenBank/DDBJ databases">
        <title>Cryobacterium sp. nov., isolated from rhizosphere soil of lettuce.</title>
        <authorList>
            <person name="Wang Y."/>
        </authorList>
    </citation>
    <scope>NUCLEOTIDE SEQUENCE [LARGE SCALE GENOMIC DNA]</scope>
    <source>
        <strain evidence="3 4">NEAU-85</strain>
    </source>
</reference>
<dbReference type="Pfam" id="PF02464">
    <property type="entry name" value="CinA"/>
    <property type="match status" value="1"/>
</dbReference>
<proteinExistence type="predicted"/>
<organism evidence="3 4">
    <name type="scientific">Cryobacterium tepidiphilum</name>
    <dbReference type="NCBI Taxonomy" id="2486026"/>
    <lineage>
        <taxon>Bacteria</taxon>
        <taxon>Bacillati</taxon>
        <taxon>Actinomycetota</taxon>
        <taxon>Actinomycetes</taxon>
        <taxon>Micrococcales</taxon>
        <taxon>Microbacteriaceae</taxon>
        <taxon>Cryobacterium</taxon>
    </lineage>
</organism>